<name>A0A1D2MIN8_ORCCI</name>
<keyword evidence="1" id="KW-0675">Receptor</keyword>
<evidence type="ECO:0000313" key="2">
    <source>
        <dbReference type="Proteomes" id="UP000094527"/>
    </source>
</evidence>
<reference evidence="1 2" key="1">
    <citation type="journal article" date="2016" name="Genome Biol. Evol.">
        <title>Gene Family Evolution Reflects Adaptation to Soil Environmental Stressors in the Genome of the Collembolan Orchesella cincta.</title>
        <authorList>
            <person name="Faddeeva-Vakhrusheva A."/>
            <person name="Derks M.F."/>
            <person name="Anvar S.Y."/>
            <person name="Agamennone V."/>
            <person name="Suring W."/>
            <person name="Smit S."/>
            <person name="van Straalen N.M."/>
            <person name="Roelofs D."/>
        </authorList>
    </citation>
    <scope>NUCLEOTIDE SEQUENCE [LARGE SCALE GENOMIC DNA]</scope>
    <source>
        <tissue evidence="1">Mixed pool</tissue>
    </source>
</reference>
<accession>A0A1D2MIN8</accession>
<keyword evidence="2" id="KW-1185">Reference proteome</keyword>
<dbReference type="STRING" id="48709.A0A1D2MIN8"/>
<protein>
    <submittedName>
        <fullName evidence="1">Thyrotropin receptor</fullName>
    </submittedName>
</protein>
<comment type="caution">
    <text evidence="1">The sequence shown here is derived from an EMBL/GenBank/DDBJ whole genome shotgun (WGS) entry which is preliminary data.</text>
</comment>
<organism evidence="1 2">
    <name type="scientific">Orchesella cincta</name>
    <name type="common">Springtail</name>
    <name type="synonym">Podura cincta</name>
    <dbReference type="NCBI Taxonomy" id="48709"/>
    <lineage>
        <taxon>Eukaryota</taxon>
        <taxon>Metazoa</taxon>
        <taxon>Ecdysozoa</taxon>
        <taxon>Arthropoda</taxon>
        <taxon>Hexapoda</taxon>
        <taxon>Collembola</taxon>
        <taxon>Entomobryomorpha</taxon>
        <taxon>Entomobryoidea</taxon>
        <taxon>Orchesellidae</taxon>
        <taxon>Orchesellinae</taxon>
        <taxon>Orchesella</taxon>
    </lineage>
</organism>
<gene>
    <name evidence="1" type="ORF">Ocin01_13811</name>
</gene>
<dbReference type="EMBL" id="LJIJ01001130">
    <property type="protein sequence ID" value="ODM92870.1"/>
    <property type="molecule type" value="Genomic_DNA"/>
</dbReference>
<sequence>MVIWKATTFGDFYSFSQIVWGSVSGGSGGIFAGLCPEPLCECQLDSRGRMEISCENGQMTDIPTLEMNPSTEVIKIVGPREKPNFLTIGRLFKQFKRLEELYISVFHN</sequence>
<dbReference type="Proteomes" id="UP000094527">
    <property type="component" value="Unassembled WGS sequence"/>
</dbReference>
<proteinExistence type="predicted"/>
<dbReference type="AlphaFoldDB" id="A0A1D2MIN8"/>
<evidence type="ECO:0000313" key="1">
    <source>
        <dbReference type="EMBL" id="ODM92870.1"/>
    </source>
</evidence>
<dbReference type="OrthoDB" id="9229163at2759"/>